<reference evidence="8 9" key="1">
    <citation type="journal article" date="2023" name="J. Hered.">
        <title>Chromosome-level genome of the wood stork (Mycteria americana) provides insight into avian chromosome evolution.</title>
        <authorList>
            <person name="Flamio R. Jr."/>
            <person name="Ramstad K.M."/>
        </authorList>
    </citation>
    <scope>NUCLEOTIDE SEQUENCE [LARGE SCALE GENOMIC DNA]</scope>
    <source>
        <strain evidence="8">JAX WOST 10</strain>
    </source>
</reference>
<keyword evidence="9" id="KW-1185">Reference proteome</keyword>
<evidence type="ECO:0000259" key="7">
    <source>
        <dbReference type="Pfam" id="PF17917"/>
    </source>
</evidence>
<gene>
    <name evidence="8" type="ORF">QYF61_012642</name>
</gene>
<dbReference type="GO" id="GO:0003964">
    <property type="term" value="F:RNA-directed DNA polymerase activity"/>
    <property type="evidence" value="ECO:0007669"/>
    <property type="project" value="UniProtKB-KW"/>
</dbReference>
<dbReference type="Pfam" id="PF17917">
    <property type="entry name" value="RT_RNaseH"/>
    <property type="match status" value="1"/>
</dbReference>
<evidence type="ECO:0000256" key="6">
    <source>
        <dbReference type="ARBA" id="ARBA00022918"/>
    </source>
</evidence>
<dbReference type="Gene3D" id="3.10.20.370">
    <property type="match status" value="1"/>
</dbReference>
<evidence type="ECO:0000313" key="9">
    <source>
        <dbReference type="Proteomes" id="UP001333110"/>
    </source>
</evidence>
<evidence type="ECO:0000256" key="5">
    <source>
        <dbReference type="ARBA" id="ARBA00022801"/>
    </source>
</evidence>
<dbReference type="Proteomes" id="UP001333110">
    <property type="component" value="Unassembled WGS sequence"/>
</dbReference>
<name>A0AAN7MM03_MYCAM</name>
<sequence>MQIAPRLATMFETLTLSVSHRVGGRGTFEQVALGVLTQNLGSWKRPVGYFSKQLDEVSKGWPACLRAVAATATLIEKSRKLTLGQLITVFVPHAVSSLLENKGHHWISPSRLAKYQVVLLEQDDVVISLISALNPATLLISEKMMEILLENCTKKHTREQMH</sequence>
<evidence type="ECO:0000256" key="3">
    <source>
        <dbReference type="ARBA" id="ARBA00022722"/>
    </source>
</evidence>
<evidence type="ECO:0000256" key="4">
    <source>
        <dbReference type="ARBA" id="ARBA00022759"/>
    </source>
</evidence>
<evidence type="ECO:0000313" key="8">
    <source>
        <dbReference type="EMBL" id="KAK4806921.1"/>
    </source>
</evidence>
<dbReference type="AlphaFoldDB" id="A0AAN7MM03"/>
<evidence type="ECO:0000256" key="1">
    <source>
        <dbReference type="ARBA" id="ARBA00022679"/>
    </source>
</evidence>
<dbReference type="EMBL" id="JAUNZN010000033">
    <property type="protein sequence ID" value="KAK4806921.1"/>
    <property type="molecule type" value="Genomic_DNA"/>
</dbReference>
<dbReference type="InterPro" id="IPR043502">
    <property type="entry name" value="DNA/RNA_pol_sf"/>
</dbReference>
<dbReference type="InterPro" id="IPR041373">
    <property type="entry name" value="RT_RNaseH"/>
</dbReference>
<dbReference type="GO" id="GO:0016787">
    <property type="term" value="F:hydrolase activity"/>
    <property type="evidence" value="ECO:0007669"/>
    <property type="project" value="UniProtKB-KW"/>
</dbReference>
<evidence type="ECO:0000256" key="2">
    <source>
        <dbReference type="ARBA" id="ARBA00022695"/>
    </source>
</evidence>
<protein>
    <recommendedName>
        <fullName evidence="7">Reverse transcriptase RNase H-like domain-containing protein</fullName>
    </recommendedName>
</protein>
<keyword evidence="1" id="KW-0808">Transferase</keyword>
<keyword evidence="4" id="KW-0255">Endonuclease</keyword>
<accession>A0AAN7MM03</accession>
<dbReference type="GO" id="GO:0004519">
    <property type="term" value="F:endonuclease activity"/>
    <property type="evidence" value="ECO:0007669"/>
    <property type="project" value="UniProtKB-KW"/>
</dbReference>
<keyword evidence="3" id="KW-0540">Nuclease</keyword>
<feature type="domain" description="Reverse transcriptase RNase H-like" evidence="7">
    <location>
        <begin position="34"/>
        <end position="120"/>
    </location>
</feature>
<keyword evidence="5" id="KW-0378">Hydrolase</keyword>
<proteinExistence type="predicted"/>
<organism evidence="8 9">
    <name type="scientific">Mycteria americana</name>
    <name type="common">Wood stork</name>
    <dbReference type="NCBI Taxonomy" id="33587"/>
    <lineage>
        <taxon>Eukaryota</taxon>
        <taxon>Metazoa</taxon>
        <taxon>Chordata</taxon>
        <taxon>Craniata</taxon>
        <taxon>Vertebrata</taxon>
        <taxon>Euteleostomi</taxon>
        <taxon>Archelosauria</taxon>
        <taxon>Archosauria</taxon>
        <taxon>Dinosauria</taxon>
        <taxon>Saurischia</taxon>
        <taxon>Theropoda</taxon>
        <taxon>Coelurosauria</taxon>
        <taxon>Aves</taxon>
        <taxon>Neognathae</taxon>
        <taxon>Neoaves</taxon>
        <taxon>Aequornithes</taxon>
        <taxon>Ciconiiformes</taxon>
        <taxon>Ciconiidae</taxon>
        <taxon>Mycteria</taxon>
    </lineage>
</organism>
<comment type="caution">
    <text evidence="8">The sequence shown here is derived from an EMBL/GenBank/DDBJ whole genome shotgun (WGS) entry which is preliminary data.</text>
</comment>
<dbReference type="SUPFAM" id="SSF56672">
    <property type="entry name" value="DNA/RNA polymerases"/>
    <property type="match status" value="1"/>
</dbReference>
<keyword evidence="6" id="KW-0695">RNA-directed DNA polymerase</keyword>
<keyword evidence="2" id="KW-0548">Nucleotidyltransferase</keyword>